<dbReference type="RefSeq" id="WP_034320316.1">
    <property type="nucleotide sequence ID" value="NZ_FZNF01000047.1"/>
</dbReference>
<keyword evidence="1" id="KW-0472">Membrane</keyword>
<sequence>MKYDDLMILASLEFIIICFLVYIGFKLKEALELRDAVIIELIQTSIKAIESCNNLKCTKEEQGENDGF</sequence>
<evidence type="ECO:0000313" key="3">
    <source>
        <dbReference type="Proteomes" id="UP000029861"/>
    </source>
</evidence>
<dbReference type="EMBL" id="JRPK02000046">
    <property type="protein sequence ID" value="TLD95436.1"/>
    <property type="molecule type" value="Genomic_DNA"/>
</dbReference>
<organism evidence="2 3">
    <name type="scientific">Helicobacter trogontum</name>
    <dbReference type="NCBI Taxonomy" id="50960"/>
    <lineage>
        <taxon>Bacteria</taxon>
        <taxon>Pseudomonadati</taxon>
        <taxon>Campylobacterota</taxon>
        <taxon>Epsilonproteobacteria</taxon>
        <taxon>Campylobacterales</taxon>
        <taxon>Helicobacteraceae</taxon>
        <taxon>Helicobacter</taxon>
    </lineage>
</organism>
<dbReference type="Proteomes" id="UP000029861">
    <property type="component" value="Unassembled WGS sequence"/>
</dbReference>
<evidence type="ECO:0000313" key="2">
    <source>
        <dbReference type="EMBL" id="TLD95436.1"/>
    </source>
</evidence>
<keyword evidence="1" id="KW-0812">Transmembrane</keyword>
<evidence type="ECO:0000256" key="1">
    <source>
        <dbReference type="SAM" id="Phobius"/>
    </source>
</evidence>
<feature type="transmembrane region" description="Helical" evidence="1">
    <location>
        <begin position="6"/>
        <end position="25"/>
    </location>
</feature>
<proteinExistence type="predicted"/>
<name>A0A4U8T734_9HELI</name>
<protein>
    <submittedName>
        <fullName evidence="2">Uncharacterized protein</fullName>
    </submittedName>
</protein>
<keyword evidence="1" id="KW-1133">Transmembrane helix</keyword>
<comment type="caution">
    <text evidence="2">The sequence shown here is derived from an EMBL/GenBank/DDBJ whole genome shotgun (WGS) entry which is preliminary data.</text>
</comment>
<reference evidence="2 3" key="1">
    <citation type="journal article" date="2014" name="Genome Announc.">
        <title>Draft genome sequences of eight enterohepatic helicobacter species isolated from both laboratory and wild rodents.</title>
        <authorList>
            <person name="Sheh A."/>
            <person name="Shen Z."/>
            <person name="Fox J.G."/>
        </authorList>
    </citation>
    <scope>NUCLEOTIDE SEQUENCE [LARGE SCALE GENOMIC DNA]</scope>
    <source>
        <strain evidence="2 3">ATCC 49310</strain>
    </source>
</reference>
<dbReference type="AlphaFoldDB" id="A0A4U8T734"/>
<gene>
    <name evidence="2" type="ORF">LS80_009335</name>
</gene>
<accession>A0A4U8T734</accession>